<feature type="domain" description="Molybdopterin-guanine dinucleotide biosynthesis protein B (MobB)" evidence="1">
    <location>
        <begin position="4"/>
        <end position="134"/>
    </location>
</feature>
<dbReference type="Pfam" id="PF03205">
    <property type="entry name" value="MobB"/>
    <property type="match status" value="1"/>
</dbReference>
<proteinExistence type="predicted"/>
<dbReference type="InterPro" id="IPR052539">
    <property type="entry name" value="MGD_biosynthesis_adapter"/>
</dbReference>
<gene>
    <name evidence="2" type="primary">mobB</name>
    <name evidence="2" type="ORF">N7Z68_21500</name>
</gene>
<keyword evidence="3" id="KW-1185">Reference proteome</keyword>
<name>A0ABT5VKF0_9BACI</name>
<dbReference type="SUPFAM" id="SSF52540">
    <property type="entry name" value="P-loop containing nucleoside triphosphate hydrolases"/>
    <property type="match status" value="1"/>
</dbReference>
<dbReference type="InterPro" id="IPR004435">
    <property type="entry name" value="MobB_dom"/>
</dbReference>
<dbReference type="Gene3D" id="3.40.50.300">
    <property type="entry name" value="P-loop containing nucleotide triphosphate hydrolases"/>
    <property type="match status" value="1"/>
</dbReference>
<evidence type="ECO:0000313" key="3">
    <source>
        <dbReference type="Proteomes" id="UP001148125"/>
    </source>
</evidence>
<dbReference type="Proteomes" id="UP001148125">
    <property type="component" value="Unassembled WGS sequence"/>
</dbReference>
<dbReference type="EMBL" id="JAOTPO010000023">
    <property type="protein sequence ID" value="MDE5415930.1"/>
    <property type="molecule type" value="Genomic_DNA"/>
</dbReference>
<dbReference type="PANTHER" id="PTHR40072:SF1">
    <property type="entry name" value="MOLYBDOPTERIN-GUANINE DINUCLEOTIDE BIOSYNTHESIS ADAPTER PROTEIN"/>
    <property type="match status" value="1"/>
</dbReference>
<protein>
    <submittedName>
        <fullName evidence="2">Molybdopterin-guanine dinucleotide biosynthesis protein B</fullName>
    </submittedName>
</protein>
<accession>A0ABT5VKF0</accession>
<dbReference type="PANTHER" id="PTHR40072">
    <property type="entry name" value="MOLYBDOPTERIN-GUANINE DINUCLEOTIDE BIOSYNTHESIS ADAPTER PROTEIN-RELATED"/>
    <property type="match status" value="1"/>
</dbReference>
<sequence length="172" mass="19765">MKLIQVAGYSNSGKTTLIEKLITYLKRKDMSVSVIKHHGHENRLAVFDTGKDSAKFRECGATGTTVVAGNTVQMHFNKEANWSIKDALKFQQFLKIDLVIIEGFKKEPFPKVVIVKKEEDIELLEQLENIQAILLWKNIELPTTLEVPTFLLDDFESFFSWFMNGVLEERNE</sequence>
<dbReference type="RefSeq" id="WP_275120519.1">
    <property type="nucleotide sequence ID" value="NZ_JAOTPO010000023.1"/>
</dbReference>
<reference evidence="2" key="1">
    <citation type="submission" date="2024-05" db="EMBL/GenBank/DDBJ databases">
        <title>Alkalihalobacillus sp. strain MEB203 novel alkaliphilic bacterium from Lonar Lake, India.</title>
        <authorList>
            <person name="Joshi A."/>
            <person name="Thite S."/>
            <person name="Mengade P."/>
        </authorList>
    </citation>
    <scope>NUCLEOTIDE SEQUENCE</scope>
    <source>
        <strain evidence="2">MEB 203</strain>
    </source>
</reference>
<evidence type="ECO:0000313" key="2">
    <source>
        <dbReference type="EMBL" id="MDE5415930.1"/>
    </source>
</evidence>
<comment type="caution">
    <text evidence="2">The sequence shown here is derived from an EMBL/GenBank/DDBJ whole genome shotgun (WGS) entry which is preliminary data.</text>
</comment>
<evidence type="ECO:0000259" key="1">
    <source>
        <dbReference type="Pfam" id="PF03205"/>
    </source>
</evidence>
<dbReference type="InterPro" id="IPR027417">
    <property type="entry name" value="P-loop_NTPase"/>
</dbReference>
<organism evidence="2 3">
    <name type="scientific">Alkalihalobacterium chitinilyticum</name>
    <dbReference type="NCBI Taxonomy" id="2980103"/>
    <lineage>
        <taxon>Bacteria</taxon>
        <taxon>Bacillati</taxon>
        <taxon>Bacillota</taxon>
        <taxon>Bacilli</taxon>
        <taxon>Bacillales</taxon>
        <taxon>Bacillaceae</taxon>
        <taxon>Alkalihalobacterium</taxon>
    </lineage>
</organism>
<dbReference type="CDD" id="cd03116">
    <property type="entry name" value="MobB"/>
    <property type="match status" value="1"/>
</dbReference>
<dbReference type="NCBIfam" id="TIGR00176">
    <property type="entry name" value="mobB"/>
    <property type="match status" value="1"/>
</dbReference>